<dbReference type="Proteomes" id="UP000005442">
    <property type="component" value="Chromosome"/>
</dbReference>
<dbReference type="EMBL" id="CP003169">
    <property type="protein sequence ID" value="AEV73901.1"/>
    <property type="molecule type" value="Genomic_DNA"/>
</dbReference>
<organism evidence="1 2">
    <name type="scientific">Mycolicibacterium rhodesiae (strain NBB3)</name>
    <name type="common">Mycobacterium rhodesiae</name>
    <dbReference type="NCBI Taxonomy" id="710685"/>
    <lineage>
        <taxon>Bacteria</taxon>
        <taxon>Bacillati</taxon>
        <taxon>Actinomycetota</taxon>
        <taxon>Actinomycetes</taxon>
        <taxon>Mycobacteriales</taxon>
        <taxon>Mycobacteriaceae</taxon>
        <taxon>Mycolicibacterium</taxon>
    </lineage>
</organism>
<gene>
    <name evidence="1" type="ordered locus">MycrhN_3378</name>
</gene>
<dbReference type="AlphaFoldDB" id="G8RQX6"/>
<dbReference type="STRING" id="710685.MycrhN_3378"/>
<dbReference type="RefSeq" id="WP_014211657.1">
    <property type="nucleotide sequence ID" value="NC_016604.1"/>
</dbReference>
<dbReference type="KEGG" id="mrh:MycrhN_3378"/>
<proteinExistence type="predicted"/>
<reference evidence="1 2" key="1">
    <citation type="submission" date="2011-12" db="EMBL/GenBank/DDBJ databases">
        <title>Complete sequence of Mycobacterium rhodesiae NBB3.</title>
        <authorList>
            <consortium name="US DOE Joint Genome Institute"/>
            <person name="Lucas S."/>
            <person name="Han J."/>
            <person name="Lapidus A."/>
            <person name="Cheng J.-F."/>
            <person name="Goodwin L."/>
            <person name="Pitluck S."/>
            <person name="Peters L."/>
            <person name="Mikhailova N."/>
            <person name="Gu W."/>
            <person name="Detter J.C."/>
            <person name="Han C."/>
            <person name="Tapia R."/>
            <person name="Land M."/>
            <person name="Hauser L."/>
            <person name="Kyrpides N."/>
            <person name="Ivanova N."/>
            <person name="Pagani I."/>
            <person name="Mattes T."/>
            <person name="Holmes A."/>
            <person name="Rutledge P."/>
            <person name="Paulsen I."/>
            <person name="Coleman N."/>
            <person name="Woyke T."/>
        </authorList>
    </citation>
    <scope>NUCLEOTIDE SEQUENCE [LARGE SCALE GENOMIC DNA]</scope>
    <source>
        <strain evidence="1 2">NBB3</strain>
    </source>
</reference>
<evidence type="ECO:0000313" key="2">
    <source>
        <dbReference type="Proteomes" id="UP000005442"/>
    </source>
</evidence>
<name>G8RQX6_MYCRN</name>
<dbReference type="eggNOG" id="ENOG5031MNZ">
    <property type="taxonomic scope" value="Bacteria"/>
</dbReference>
<keyword evidence="2" id="KW-1185">Reference proteome</keyword>
<protein>
    <submittedName>
        <fullName evidence="1">Uncharacterized protein</fullName>
    </submittedName>
</protein>
<dbReference type="HOGENOM" id="CLU_920772_0_0_11"/>
<accession>G8RQX6</accession>
<evidence type="ECO:0000313" key="1">
    <source>
        <dbReference type="EMBL" id="AEV73901.1"/>
    </source>
</evidence>
<sequence length="302" mass="32484">MGLFSRTSDAGVAVTPEVVRRRQTVTATVTTEKPIDKVSAATLEWGYTNFYRYRWAGRADSMATQMNDVWWLTGEVGTDAGSEKDTDDWVCVTKVDLPVTPDGQFTGATASFKIPSWAPGSSDELARWSARLVVDRGGRDVDTHGVFTVLIGRADAEFDEDPPRRTAGDGETDLAIVLPSSVFVAGETIAGSVVLTPRVDMSDGELGIHWGYRRISHPVTRTPAAGGGGKIGQKVKLGKGIPLRKGSPVTVPFAVPLPADAPPTGEAVHSSLVWYLEATLMYSKWTQGIEQVRRQIAVVSAP</sequence>
<dbReference type="PATRIC" id="fig|710685.3.peg.3385"/>
<dbReference type="OrthoDB" id="4703397at2"/>